<evidence type="ECO:0000313" key="25">
    <source>
        <dbReference type="EMBL" id="KAH0458552.1"/>
    </source>
</evidence>
<keyword evidence="13" id="KW-0460">Magnesium</keyword>
<evidence type="ECO:0000256" key="6">
    <source>
        <dbReference type="ARBA" id="ARBA00022723"/>
    </source>
</evidence>
<dbReference type="Pfam" id="PF00270">
    <property type="entry name" value="DEAD"/>
    <property type="match status" value="1"/>
</dbReference>
<keyword evidence="26" id="KW-1185">Reference proteome</keyword>
<evidence type="ECO:0000259" key="20">
    <source>
        <dbReference type="PROSITE" id="PS50142"/>
    </source>
</evidence>
<evidence type="ECO:0000256" key="17">
    <source>
        <dbReference type="ARBA" id="ARBA00023242"/>
    </source>
</evidence>
<dbReference type="Proteomes" id="UP000775213">
    <property type="component" value="Unassembled WGS sequence"/>
</dbReference>
<dbReference type="SUPFAM" id="SSF101690">
    <property type="entry name" value="PAZ domain"/>
    <property type="match status" value="1"/>
</dbReference>
<organism evidence="25 26">
    <name type="scientific">Dendrobium chrysotoxum</name>
    <name type="common">Orchid</name>
    <dbReference type="NCBI Taxonomy" id="161865"/>
    <lineage>
        <taxon>Eukaryota</taxon>
        <taxon>Viridiplantae</taxon>
        <taxon>Streptophyta</taxon>
        <taxon>Embryophyta</taxon>
        <taxon>Tracheophyta</taxon>
        <taxon>Spermatophyta</taxon>
        <taxon>Magnoliopsida</taxon>
        <taxon>Liliopsida</taxon>
        <taxon>Asparagales</taxon>
        <taxon>Orchidaceae</taxon>
        <taxon>Epidendroideae</taxon>
        <taxon>Malaxideae</taxon>
        <taxon>Dendrobiinae</taxon>
        <taxon>Dendrobium</taxon>
    </lineage>
</organism>
<dbReference type="GO" id="GO:0030422">
    <property type="term" value="P:siRNA processing"/>
    <property type="evidence" value="ECO:0007669"/>
    <property type="project" value="TreeGrafter"/>
</dbReference>
<evidence type="ECO:0000256" key="13">
    <source>
        <dbReference type="ARBA" id="ARBA00022842"/>
    </source>
</evidence>
<comment type="subcellular location">
    <subcellularLocation>
        <location evidence="3">Nucleus</location>
    </subcellularLocation>
</comment>
<evidence type="ECO:0000313" key="26">
    <source>
        <dbReference type="Proteomes" id="UP000775213"/>
    </source>
</evidence>
<evidence type="ECO:0000256" key="14">
    <source>
        <dbReference type="ARBA" id="ARBA00022884"/>
    </source>
</evidence>
<dbReference type="PROSITE" id="PS00517">
    <property type="entry name" value="RNASE_3_1"/>
    <property type="match status" value="1"/>
</dbReference>
<evidence type="ECO:0000256" key="5">
    <source>
        <dbReference type="ARBA" id="ARBA00022722"/>
    </source>
</evidence>
<dbReference type="Gene3D" id="3.40.50.300">
    <property type="entry name" value="P-loop containing nucleotide triphosphate hydrolases"/>
    <property type="match status" value="3"/>
</dbReference>
<evidence type="ECO:0000259" key="24">
    <source>
        <dbReference type="PROSITE" id="PS51327"/>
    </source>
</evidence>
<dbReference type="SUPFAM" id="SSF69065">
    <property type="entry name" value="RNase III domain-like"/>
    <property type="match status" value="2"/>
</dbReference>
<dbReference type="InterPro" id="IPR036389">
    <property type="entry name" value="RNase_III_sf"/>
</dbReference>
<evidence type="ECO:0000256" key="19">
    <source>
        <dbReference type="PROSITE-ProRule" id="PRU00657"/>
    </source>
</evidence>
<dbReference type="SMART" id="SM00487">
    <property type="entry name" value="DEXDc"/>
    <property type="match status" value="1"/>
</dbReference>
<feature type="domain" description="Helicase C-terminal" evidence="23">
    <location>
        <begin position="613"/>
        <end position="773"/>
    </location>
</feature>
<dbReference type="PROSITE" id="PS51192">
    <property type="entry name" value="HELICASE_ATP_BIND_1"/>
    <property type="match status" value="1"/>
</dbReference>
<comment type="cofactor">
    <cofactor evidence="1">
        <name>Mn(2+)</name>
        <dbReference type="ChEBI" id="CHEBI:29035"/>
    </cofactor>
</comment>
<keyword evidence="9" id="KW-0255">Endonuclease</keyword>
<dbReference type="GO" id="GO:0003723">
    <property type="term" value="F:RNA binding"/>
    <property type="evidence" value="ECO:0007669"/>
    <property type="project" value="UniProtKB-UniRule"/>
</dbReference>
<accession>A0AAV7GSN3</accession>
<evidence type="ECO:0000256" key="18">
    <source>
        <dbReference type="ARBA" id="ARBA00035116"/>
    </source>
</evidence>
<dbReference type="GO" id="GO:0046872">
    <property type="term" value="F:metal ion binding"/>
    <property type="evidence" value="ECO:0007669"/>
    <property type="project" value="UniProtKB-KW"/>
</dbReference>
<dbReference type="InterPro" id="IPR027417">
    <property type="entry name" value="P-loop_NTPase"/>
</dbReference>
<dbReference type="GO" id="GO:0005737">
    <property type="term" value="C:cytoplasm"/>
    <property type="evidence" value="ECO:0007669"/>
    <property type="project" value="TreeGrafter"/>
</dbReference>
<dbReference type="InterPro" id="IPR038248">
    <property type="entry name" value="Dicer_dimer_sf"/>
</dbReference>
<feature type="domain" description="Helicase ATP-binding" evidence="22">
    <location>
        <begin position="287"/>
        <end position="442"/>
    </location>
</feature>
<feature type="domain" description="Dicer dsRNA-binding fold" evidence="24">
    <location>
        <begin position="791"/>
        <end position="881"/>
    </location>
</feature>
<keyword evidence="7" id="KW-0677">Repeat</keyword>
<evidence type="ECO:0000256" key="8">
    <source>
        <dbReference type="ARBA" id="ARBA00022741"/>
    </source>
</evidence>
<dbReference type="InterPro" id="IPR036085">
    <property type="entry name" value="PAZ_dom_sf"/>
</dbReference>
<dbReference type="GO" id="GO:0004386">
    <property type="term" value="F:helicase activity"/>
    <property type="evidence" value="ECO:0007669"/>
    <property type="project" value="UniProtKB-KW"/>
</dbReference>
<keyword evidence="17" id="KW-0539">Nucleus</keyword>
<dbReference type="FunFam" id="3.30.160.380:FF:000001">
    <property type="entry name" value="Endoribonuclease dicer-like 1"/>
    <property type="match status" value="1"/>
</dbReference>
<dbReference type="GO" id="GO:0004525">
    <property type="term" value="F:ribonuclease III activity"/>
    <property type="evidence" value="ECO:0007669"/>
    <property type="project" value="InterPro"/>
</dbReference>
<dbReference type="EMBL" id="JAGFBR010000012">
    <property type="protein sequence ID" value="KAH0458552.1"/>
    <property type="molecule type" value="Genomic_DNA"/>
</dbReference>
<dbReference type="InterPro" id="IPR000999">
    <property type="entry name" value="RNase_III_dom"/>
</dbReference>
<dbReference type="Gene3D" id="2.170.260.10">
    <property type="entry name" value="paz domain"/>
    <property type="match status" value="1"/>
</dbReference>
<evidence type="ECO:0008006" key="27">
    <source>
        <dbReference type="Google" id="ProtNLM"/>
    </source>
</evidence>
<dbReference type="InterPro" id="IPR014001">
    <property type="entry name" value="Helicase_ATP-bd"/>
</dbReference>
<evidence type="ECO:0000259" key="22">
    <source>
        <dbReference type="PROSITE" id="PS51192"/>
    </source>
</evidence>
<keyword evidence="12" id="KW-0067">ATP-binding</keyword>
<keyword evidence="15" id="KW-0943">RNA-mediated gene silencing</keyword>
<evidence type="ECO:0000256" key="2">
    <source>
        <dbReference type="ARBA" id="ARBA00001946"/>
    </source>
</evidence>
<dbReference type="FunFam" id="1.10.1520.10:FF:000004">
    <property type="entry name" value="Endoribonuclease dicer-like 1"/>
    <property type="match status" value="1"/>
</dbReference>
<evidence type="ECO:0000256" key="11">
    <source>
        <dbReference type="ARBA" id="ARBA00022806"/>
    </source>
</evidence>
<dbReference type="PROSITE" id="PS50142">
    <property type="entry name" value="RNASE_3_2"/>
    <property type="match status" value="2"/>
</dbReference>
<keyword evidence="5" id="KW-0540">Nuclease</keyword>
<name>A0AAV7GSN3_DENCH</name>
<dbReference type="InterPro" id="IPR005034">
    <property type="entry name" value="Dicer_dimerisation"/>
</dbReference>
<evidence type="ECO:0000256" key="4">
    <source>
        <dbReference type="ARBA" id="ARBA00011499"/>
    </source>
</evidence>
<dbReference type="Pfam" id="PF00271">
    <property type="entry name" value="Helicase_C"/>
    <property type="match status" value="1"/>
</dbReference>
<dbReference type="CDD" id="cd18034">
    <property type="entry name" value="DEXHc_dicer"/>
    <property type="match status" value="1"/>
</dbReference>
<dbReference type="PROSITE" id="PS50821">
    <property type="entry name" value="PAZ"/>
    <property type="match status" value="1"/>
</dbReference>
<dbReference type="PROSITE" id="PS51194">
    <property type="entry name" value="HELICASE_CTER"/>
    <property type="match status" value="1"/>
</dbReference>
<dbReference type="Gene3D" id="1.10.1520.10">
    <property type="entry name" value="Ribonuclease III domain"/>
    <property type="match status" value="2"/>
</dbReference>
<dbReference type="SMART" id="SM00535">
    <property type="entry name" value="RIBOc"/>
    <property type="match status" value="2"/>
</dbReference>
<dbReference type="SMART" id="SM00490">
    <property type="entry name" value="HELICc"/>
    <property type="match status" value="1"/>
</dbReference>
<protein>
    <recommendedName>
        <fullName evidence="27">Dicer-like protein 4</fullName>
    </recommendedName>
</protein>
<keyword evidence="14 19" id="KW-0694">RNA-binding</keyword>
<keyword evidence="16" id="KW-0464">Manganese</keyword>
<comment type="caution">
    <text evidence="25">The sequence shown here is derived from an EMBL/GenBank/DDBJ whole genome shotgun (WGS) entry which is preliminary data.</text>
</comment>
<dbReference type="Gene3D" id="3.30.160.380">
    <property type="entry name" value="Dicer dimerisation domain"/>
    <property type="match status" value="1"/>
</dbReference>
<dbReference type="SMART" id="SM00949">
    <property type="entry name" value="PAZ"/>
    <property type="match status" value="1"/>
</dbReference>
<dbReference type="SUPFAM" id="SSF52540">
    <property type="entry name" value="P-loop containing nucleoside triphosphate hydrolases"/>
    <property type="match status" value="1"/>
</dbReference>
<evidence type="ECO:0000256" key="3">
    <source>
        <dbReference type="ARBA" id="ARBA00004123"/>
    </source>
</evidence>
<reference evidence="25 26" key="1">
    <citation type="journal article" date="2021" name="Hortic Res">
        <title>Chromosome-scale assembly of the Dendrobium chrysotoxum genome enhances the understanding of orchid evolution.</title>
        <authorList>
            <person name="Zhang Y."/>
            <person name="Zhang G.Q."/>
            <person name="Zhang D."/>
            <person name="Liu X.D."/>
            <person name="Xu X.Y."/>
            <person name="Sun W.H."/>
            <person name="Yu X."/>
            <person name="Zhu X."/>
            <person name="Wang Z.W."/>
            <person name="Zhao X."/>
            <person name="Zhong W.Y."/>
            <person name="Chen H."/>
            <person name="Yin W.L."/>
            <person name="Huang T."/>
            <person name="Niu S.C."/>
            <person name="Liu Z.J."/>
        </authorList>
    </citation>
    <scope>NUCLEOTIDE SEQUENCE [LARGE SCALE GENOMIC DNA]</scope>
    <source>
        <strain evidence="25">Lindl</strain>
    </source>
</reference>
<evidence type="ECO:0000256" key="15">
    <source>
        <dbReference type="ARBA" id="ARBA00023158"/>
    </source>
</evidence>
<dbReference type="InterPro" id="IPR001650">
    <property type="entry name" value="Helicase_C-like"/>
</dbReference>
<dbReference type="CDD" id="cd00593">
    <property type="entry name" value="RIBOc"/>
    <property type="match status" value="2"/>
</dbReference>
<gene>
    <name evidence="25" type="ORF">IEQ34_013867</name>
</gene>
<feature type="domain" description="PAZ" evidence="21">
    <location>
        <begin position="1062"/>
        <end position="1181"/>
    </location>
</feature>
<dbReference type="GO" id="GO:0005634">
    <property type="term" value="C:nucleus"/>
    <property type="evidence" value="ECO:0007669"/>
    <property type="project" value="UniProtKB-SubCell"/>
</dbReference>
<dbReference type="GO" id="GO:0005524">
    <property type="term" value="F:ATP binding"/>
    <property type="evidence" value="ECO:0007669"/>
    <property type="project" value="UniProtKB-KW"/>
</dbReference>
<evidence type="ECO:0000256" key="16">
    <source>
        <dbReference type="ARBA" id="ARBA00023211"/>
    </source>
</evidence>
<feature type="domain" description="RNase III" evidence="20">
    <location>
        <begin position="1416"/>
        <end position="1560"/>
    </location>
</feature>
<dbReference type="FunFam" id="3.40.50.300:FF:000420">
    <property type="entry name" value="Endoribonuclease dicer-like 1"/>
    <property type="match status" value="1"/>
</dbReference>
<dbReference type="PROSITE" id="PS51327">
    <property type="entry name" value="DICER_DSRBF"/>
    <property type="match status" value="1"/>
</dbReference>
<feature type="domain" description="RNase III" evidence="20">
    <location>
        <begin position="1208"/>
        <end position="1375"/>
    </location>
</feature>
<evidence type="ECO:0000259" key="23">
    <source>
        <dbReference type="PROSITE" id="PS51194"/>
    </source>
</evidence>
<dbReference type="PANTHER" id="PTHR14950">
    <property type="entry name" value="DICER-RELATED"/>
    <property type="match status" value="1"/>
</dbReference>
<dbReference type="Pfam" id="PF00636">
    <property type="entry name" value="Ribonuclease_3"/>
    <property type="match status" value="2"/>
</dbReference>
<dbReference type="InterPro" id="IPR003100">
    <property type="entry name" value="PAZ_dom"/>
</dbReference>
<keyword evidence="10" id="KW-0378">Hydrolase</keyword>
<evidence type="ECO:0000256" key="7">
    <source>
        <dbReference type="ARBA" id="ARBA00022737"/>
    </source>
</evidence>
<comment type="similarity">
    <text evidence="18 19">Belongs to the helicase family. Dicer subfamily.</text>
</comment>
<dbReference type="InterPro" id="IPR011545">
    <property type="entry name" value="DEAD/DEAH_box_helicase_dom"/>
</dbReference>
<keyword evidence="6" id="KW-0479">Metal-binding</keyword>
<evidence type="ECO:0000256" key="10">
    <source>
        <dbReference type="ARBA" id="ARBA00022801"/>
    </source>
</evidence>
<evidence type="ECO:0000256" key="12">
    <source>
        <dbReference type="ARBA" id="ARBA00022840"/>
    </source>
</evidence>
<dbReference type="Pfam" id="PF03368">
    <property type="entry name" value="Dicer_dimer"/>
    <property type="match status" value="1"/>
</dbReference>
<evidence type="ECO:0000259" key="21">
    <source>
        <dbReference type="PROSITE" id="PS50821"/>
    </source>
</evidence>
<dbReference type="PANTHER" id="PTHR14950:SF15">
    <property type="entry name" value="DICER-LIKE PROTEIN 4"/>
    <property type="match status" value="1"/>
</dbReference>
<dbReference type="Gene3D" id="3.30.160.20">
    <property type="match status" value="1"/>
</dbReference>
<evidence type="ECO:0000256" key="9">
    <source>
        <dbReference type="ARBA" id="ARBA00022759"/>
    </source>
</evidence>
<evidence type="ECO:0000256" key="1">
    <source>
        <dbReference type="ARBA" id="ARBA00001936"/>
    </source>
</evidence>
<keyword evidence="8" id="KW-0547">Nucleotide-binding</keyword>
<sequence>MHDERSMIEEINMSHLIDHSDFLLDLLHIYGACHLEKSINKPPLSTSGDLLLKIRESSEASRILELYPSTTVGPPLICRPRRTIACPSTIAGSPPSCQPSPDCLPSPDQHLSIDRCWTTTHLPTAIGPPPGYLPSSDLHPTTDYGPYDLLRLSTTVPTTFIARRLLSLRPPTPPTMDPLTSVVHRLQSLRPPLPANYECENSWFKIKGMELNALYWLPSEHSPSREELGRSLISASVAAPGRRLPFYCLLASLFYRRPAMDDEERWSSNEGVKKDPRIIARKYQLDICQKAMEENVIIYLGTGCGKTHIAVLLMYELGHLIRKPSSNICVFLAPTVPLVRQQAMVIENSTDFKVQNYVLVMTPQILLHNLRHCFIRMELIALLIFDECHHAQAHTRHPYAQIMKEFYETNSTKRPRIFGMTASPIIGKGRSNQLNYTKCINSLENLLDAKVYSVDDNLELESVIASPDVKIYFYGPVVHSESTLISIYCKKLDELRHQCTSLLRENISDSTERNKKMKLLWRMHDNLIFCLKNIGLYGAIQALKILSNSEESKLPQSNTDESGNHDNLTDQFLEKAASIIDFSICDDESSSDSLSLDAFEEPFCSQKLSLLIGILSTYRLQENAKCIIFVKRIIVARALACILKSLKSLEFWKCDFLVGFHSGLKNMSRSKMNAIVEKFSTGKVNLLVATNVAEEGLDIKTCCLVVRFDLPQTVASFIQSRGRARMQKSEFIFLLERGNTQDEKLLGDFMSGEHVMNKEIVCRSSDAAFDYLDEAIYKVDHTGASISTACSVSLLHGYCAKLPQDKYFTPTPRFFFIDDKDGTICRLVLPPNAPLRQVDSLPCASKDEAKRAACLNACVELHKRGALSDFLLPGFSNTKNNESSTHSSESEYSEDENLKEELYEMLVPTVLKGPLPYFEEKIKLYFYYIRFIPAPDDRKYHAFGLFLKAPLPKEAEAMEVDLHLARGRIVKSGFVNCGIVTFGKEEISLAQNFQEMFLKIILDRSEYFNDTVALGEVNASLSSTYYLLLPVREQRYGENRTIDWGTVKRCLSSPAFEQHASYERGLMGRNTLNLFNRQENVSDILNSLIFVPHNQLFYFVDCLLPETNAYSRKGSGDTSYTEHFKSKFGVQLAYPEQPLLKAKPLFFLRNLLHNRIQEITEARELEEYFVELPPELCTLKIVGFSKDIGSSLSLLPSLMHRLENLLVAIELKEVLSASFSEASGIRADIILEALTTERCMERFSLERFEVLGDAFLKYVVGRHSFLSFDGLDEGQLTKKRSSLVNNSHLCELAIRSNLQVYIRDESFEPSQYFPFGRPCTKICNVDTESTVHSRNVEDGTDFIDVKCTKSHRWLYRKTIADAVEALVGAFLVESGFRAAIAFLQLIGIQGDFKVPDVYRVLEVSKINMSLNEIINIKALEESLDYTFKHRGLLLQAFIHPSYSKHSGGCYQKLEFLGDAVLEYLMTSYLYSVYPDLKPGQITDLRSIAVNNNSFAFIAVKWGFQRYLIKDSKSLTDAVAKFEKLVRVSNLQKVLQEESNCPKVLGDLVESYIGAMLLDTGFNLREVWKVMVALLEPILRFNCLSINPLRELRELCQHKNFGLKLPPPVKEVGGLFLVKVEIDIGDEHLTSSAINHNSKAGRRDLGYKHKHKSLEEILRSTHKKEPELIGFNEDPLETRNSDGDTISLEKLVVQETNMTSFRLDHQNAAALSLDNKSALEEKPSLLATMLLAKIDGTRSQNISQNEKDFMQYVGNKRATESDDQGSRDDIESKKSAKSRLLEICAANYWSPPLFKCYKEEGPCHLKGLPCKSRESLVRFWSVSVNQGHGRKLQKGKLLKEPYGILST</sequence>
<comment type="cofactor">
    <cofactor evidence="2">
        <name>Mg(2+)</name>
        <dbReference type="ChEBI" id="CHEBI:18420"/>
    </cofactor>
</comment>
<proteinExistence type="inferred from homology"/>
<keyword evidence="11" id="KW-0347">Helicase</keyword>
<comment type="subunit">
    <text evidence="4">May interact with ARGONAUTE1 or PINHEAD through their common PAZ domains.</text>
</comment>